<dbReference type="RefSeq" id="WP_193983755.1">
    <property type="nucleotide sequence ID" value="NZ_CP063656.1"/>
</dbReference>
<reference evidence="3 4" key="1">
    <citation type="submission" date="2020-10" db="EMBL/GenBank/DDBJ databases">
        <title>complete genome sequencing of Lysobacter sp. H21R20.</title>
        <authorList>
            <person name="Bae J.-W."/>
            <person name="Lee S.-Y."/>
        </authorList>
    </citation>
    <scope>NUCLEOTIDE SEQUENCE [LARGE SCALE GENOMIC DNA]</scope>
    <source>
        <strain evidence="3 4">H21R20</strain>
    </source>
</reference>
<gene>
    <name evidence="3" type="ORF">INQ41_08865</name>
</gene>
<dbReference type="AlphaFoldDB" id="A0A7S6ZRJ6"/>
<evidence type="ECO:0000256" key="1">
    <source>
        <dbReference type="SAM" id="Phobius"/>
    </source>
</evidence>
<dbReference type="InterPro" id="IPR003848">
    <property type="entry name" value="DUF218"/>
</dbReference>
<protein>
    <submittedName>
        <fullName evidence="3">YdcF family protein</fullName>
    </submittedName>
</protein>
<dbReference type="KEGG" id="lcic:INQ41_08865"/>
<feature type="domain" description="DUF218" evidence="2">
    <location>
        <begin position="104"/>
        <end position="237"/>
    </location>
</feature>
<feature type="transmembrane region" description="Helical" evidence="1">
    <location>
        <begin position="35"/>
        <end position="54"/>
    </location>
</feature>
<evidence type="ECO:0000259" key="2">
    <source>
        <dbReference type="Pfam" id="PF02698"/>
    </source>
</evidence>
<keyword evidence="1" id="KW-0812">Transmembrane</keyword>
<dbReference type="EMBL" id="CP063656">
    <property type="protein sequence ID" value="QOW18797.1"/>
    <property type="molecule type" value="Genomic_DNA"/>
</dbReference>
<sequence length="293" mass="31158">MTYLLYSPLSWVLLIAAGLLLVWTRLGRRGRAVGIGVWVLAMVLLTPWGGNALIRHVESGIPAGMDCASAAVDWSETVPIVLMSAGFETDPASDDPYVALSTESWRRLRAAVLLSRSMPEAPLYIAGGGPFVLKESAVLSALARDWGVAPATLHAEDGSATTWESAFALRSMIGGRVRVVSSALHLPRSLIAFQAAGFQACGQPSDSDYQGPGGLGYYLPQRSGLRRSEMAIYEMLGQVLYRYRANGLVPAVPAGQAGVFTPPRLSAAPGLRQGVLQEGRPPARCRRSPAPCG</sequence>
<feature type="transmembrane region" description="Helical" evidence="1">
    <location>
        <begin position="6"/>
        <end position="23"/>
    </location>
</feature>
<accession>A0A7S6ZRJ6</accession>
<keyword evidence="4" id="KW-1185">Reference proteome</keyword>
<name>A0A7S6ZRJ6_9GAMM</name>
<dbReference type="Proteomes" id="UP000594059">
    <property type="component" value="Chromosome"/>
</dbReference>
<evidence type="ECO:0000313" key="3">
    <source>
        <dbReference type="EMBL" id="QOW18797.1"/>
    </source>
</evidence>
<dbReference type="Pfam" id="PF02698">
    <property type="entry name" value="DUF218"/>
    <property type="match status" value="1"/>
</dbReference>
<proteinExistence type="predicted"/>
<keyword evidence="1" id="KW-0472">Membrane</keyword>
<organism evidence="3 4">
    <name type="scientific">Novilysobacter ciconiae</name>
    <dbReference type="NCBI Taxonomy" id="2781022"/>
    <lineage>
        <taxon>Bacteria</taxon>
        <taxon>Pseudomonadati</taxon>
        <taxon>Pseudomonadota</taxon>
        <taxon>Gammaproteobacteria</taxon>
        <taxon>Lysobacterales</taxon>
        <taxon>Lysobacteraceae</taxon>
        <taxon>Novilysobacter</taxon>
    </lineage>
</organism>
<keyword evidence="1" id="KW-1133">Transmembrane helix</keyword>
<dbReference type="CDD" id="cd06259">
    <property type="entry name" value="YdcF-like"/>
    <property type="match status" value="1"/>
</dbReference>
<evidence type="ECO:0000313" key="4">
    <source>
        <dbReference type="Proteomes" id="UP000594059"/>
    </source>
</evidence>